<dbReference type="Pfam" id="PF00175">
    <property type="entry name" value="NAD_binding_1"/>
    <property type="match status" value="1"/>
</dbReference>
<dbReference type="Gene3D" id="3.40.50.80">
    <property type="entry name" value="Nucleotide-binding domain of ferredoxin-NADP reductase (FNR) module"/>
    <property type="match status" value="1"/>
</dbReference>
<evidence type="ECO:0000256" key="9">
    <source>
        <dbReference type="ARBA" id="ARBA00022989"/>
    </source>
</evidence>
<dbReference type="CDD" id="cd06183">
    <property type="entry name" value="cyt_b5_reduct_like"/>
    <property type="match status" value="1"/>
</dbReference>
<dbReference type="GO" id="GO:0005741">
    <property type="term" value="C:mitochondrial outer membrane"/>
    <property type="evidence" value="ECO:0007669"/>
    <property type="project" value="UniProtKB-SubCell"/>
</dbReference>
<dbReference type="SUPFAM" id="SSF52343">
    <property type="entry name" value="Ferredoxin reductase-like, C-terminal NADP-linked domain"/>
    <property type="match status" value="1"/>
</dbReference>
<feature type="transmembrane region" description="Helical" evidence="18">
    <location>
        <begin position="51"/>
        <end position="69"/>
    </location>
</feature>
<dbReference type="PRINTS" id="PR00371">
    <property type="entry name" value="FPNCR"/>
</dbReference>
<feature type="binding site" evidence="16">
    <location>
        <position position="133"/>
    </location>
    <ligand>
        <name>FAD</name>
        <dbReference type="ChEBI" id="CHEBI:57692"/>
    </ligand>
</feature>
<comment type="catalytic activity">
    <reaction evidence="15">
        <text>2 Fe(3+)-[Dph3] + NADH = 2 Fe(2+)-[Dph3] + NAD(+) + H(+)</text>
        <dbReference type="Rhea" id="RHEA:71231"/>
        <dbReference type="Rhea" id="RHEA-COMP:18002"/>
        <dbReference type="Rhea" id="RHEA-COMP:18003"/>
        <dbReference type="ChEBI" id="CHEBI:15378"/>
        <dbReference type="ChEBI" id="CHEBI:29033"/>
        <dbReference type="ChEBI" id="CHEBI:29034"/>
        <dbReference type="ChEBI" id="CHEBI:57540"/>
        <dbReference type="ChEBI" id="CHEBI:57945"/>
        <dbReference type="ChEBI" id="CHEBI:83228"/>
    </reaction>
    <physiologicalReaction direction="left-to-right" evidence="15">
        <dbReference type="Rhea" id="RHEA:71232"/>
    </physiologicalReaction>
</comment>
<dbReference type="EC" id="1.6.2.2" evidence="17"/>
<evidence type="ECO:0000256" key="8">
    <source>
        <dbReference type="ARBA" id="ARBA00022827"/>
    </source>
</evidence>
<feature type="binding site" evidence="16">
    <location>
        <position position="158"/>
    </location>
    <ligand>
        <name>FAD</name>
        <dbReference type="ChEBI" id="CHEBI:57692"/>
    </ligand>
</feature>
<dbReference type="Gene3D" id="2.40.30.10">
    <property type="entry name" value="Translation factors"/>
    <property type="match status" value="1"/>
</dbReference>
<evidence type="ECO:0000256" key="14">
    <source>
        <dbReference type="ARBA" id="ARBA00047682"/>
    </source>
</evidence>
<dbReference type="Proteomes" id="UP001214603">
    <property type="component" value="Chromosome 7"/>
</dbReference>
<evidence type="ECO:0000256" key="6">
    <source>
        <dbReference type="ARBA" id="ARBA00022692"/>
    </source>
</evidence>
<sequence>MHPDQLLLVLSTVATFIVCCFVAHCISSYFADTHWILRDYSQATSFMDYRVVGTFVAGLVLSVALLYFFTCSKPEPLSKDEWRKFTLIEKIPVSKSSAIYRFQLPRGRTLGLPIGQHLSVRAKIGERFVMRSYTPVSDPDATGHFDLLVKTYPTGNLSRIFGELKIGDQLEMKGPKGQFNYRRNMASTMGMIAGGTGLTPCLQVLEQALRDPLDTTRFSLIYANVDLDEILLKERLDALAARHPDRFQVHYFLNNAPPNWSGGVGFVTRDAIDTHLPRTSDTNRLLMCGPPPMITAMKGHLAQLKFPPPRAISQEHDPVFIF</sequence>
<evidence type="ECO:0000256" key="7">
    <source>
        <dbReference type="ARBA" id="ARBA00022787"/>
    </source>
</evidence>
<keyword evidence="7" id="KW-1000">Mitochondrion outer membrane</keyword>
<keyword evidence="9 18" id="KW-1133">Transmembrane helix</keyword>
<comment type="subcellular location">
    <subcellularLocation>
        <location evidence="2">Mitochondrion outer membrane</location>
    </subcellularLocation>
</comment>
<evidence type="ECO:0000256" key="15">
    <source>
        <dbReference type="ARBA" id="ARBA00049138"/>
    </source>
</evidence>
<keyword evidence="11 17" id="KW-0520">NAD</keyword>
<reference evidence="20" key="1">
    <citation type="submission" date="2023-03" db="EMBL/GenBank/DDBJ databases">
        <title>Mating type loci evolution in Malassezia.</title>
        <authorList>
            <person name="Coelho M.A."/>
        </authorList>
    </citation>
    <scope>NUCLEOTIDE SEQUENCE</scope>
    <source>
        <strain evidence="20">CBS 7876</strain>
    </source>
</reference>
<evidence type="ECO:0000256" key="17">
    <source>
        <dbReference type="RuleBase" id="RU361226"/>
    </source>
</evidence>
<dbReference type="InterPro" id="IPR001709">
    <property type="entry name" value="Flavoprot_Pyr_Nucl_cyt_Rdtase"/>
</dbReference>
<evidence type="ECO:0000256" key="10">
    <source>
        <dbReference type="ARBA" id="ARBA00023002"/>
    </source>
</evidence>
<organism evidence="20 21">
    <name type="scientific">Malassezia obtusa</name>
    <dbReference type="NCBI Taxonomy" id="76774"/>
    <lineage>
        <taxon>Eukaryota</taxon>
        <taxon>Fungi</taxon>
        <taxon>Dikarya</taxon>
        <taxon>Basidiomycota</taxon>
        <taxon>Ustilaginomycotina</taxon>
        <taxon>Malasseziomycetes</taxon>
        <taxon>Malasseziales</taxon>
        <taxon>Malasseziaceae</taxon>
        <taxon>Malassezia</taxon>
    </lineage>
</organism>
<evidence type="ECO:0000313" key="20">
    <source>
        <dbReference type="EMBL" id="WFD04128.1"/>
    </source>
</evidence>
<feature type="transmembrane region" description="Helical" evidence="18">
    <location>
        <begin position="6"/>
        <end position="30"/>
    </location>
</feature>
<dbReference type="EMBL" id="CP119940">
    <property type="protein sequence ID" value="WFD04128.1"/>
    <property type="molecule type" value="Genomic_DNA"/>
</dbReference>
<evidence type="ECO:0000256" key="3">
    <source>
        <dbReference type="ARBA" id="ARBA00005156"/>
    </source>
</evidence>
<evidence type="ECO:0000259" key="19">
    <source>
        <dbReference type="PROSITE" id="PS51384"/>
    </source>
</evidence>
<name>A0AAF0IU47_9BASI</name>
<comment type="cofactor">
    <cofactor evidence="1 16 17">
        <name>FAD</name>
        <dbReference type="ChEBI" id="CHEBI:57692"/>
    </cofactor>
</comment>
<dbReference type="SUPFAM" id="SSF63380">
    <property type="entry name" value="Riboflavin synthase domain-like"/>
    <property type="match status" value="1"/>
</dbReference>
<feature type="binding site" evidence="16">
    <location>
        <position position="150"/>
    </location>
    <ligand>
        <name>FAD</name>
        <dbReference type="ChEBI" id="CHEBI:57692"/>
    </ligand>
</feature>
<dbReference type="Pfam" id="PF00970">
    <property type="entry name" value="FAD_binding_6"/>
    <property type="match status" value="1"/>
</dbReference>
<dbReference type="InterPro" id="IPR008333">
    <property type="entry name" value="Cbr1-like_FAD-bd_dom"/>
</dbReference>
<keyword evidence="13 18" id="KW-0472">Membrane</keyword>
<evidence type="ECO:0000256" key="2">
    <source>
        <dbReference type="ARBA" id="ARBA00004294"/>
    </source>
</evidence>
<keyword evidence="12" id="KW-0496">Mitochondrion</keyword>
<dbReference type="PRINTS" id="PR00406">
    <property type="entry name" value="CYTB5RDTASE"/>
</dbReference>
<dbReference type="PROSITE" id="PS51384">
    <property type="entry name" value="FAD_FR"/>
    <property type="match status" value="1"/>
</dbReference>
<evidence type="ECO:0000313" key="21">
    <source>
        <dbReference type="Proteomes" id="UP001214603"/>
    </source>
</evidence>
<dbReference type="FunFam" id="3.40.50.80:FF:000019">
    <property type="entry name" value="NADH-cytochrome b5 reductase"/>
    <property type="match status" value="1"/>
</dbReference>
<dbReference type="GO" id="GO:0090524">
    <property type="term" value="F:cytochrome-b5 reductase activity, acting on NADH"/>
    <property type="evidence" value="ECO:0007669"/>
    <property type="project" value="UniProtKB-EC"/>
</dbReference>
<evidence type="ECO:0000256" key="11">
    <source>
        <dbReference type="ARBA" id="ARBA00023027"/>
    </source>
</evidence>
<gene>
    <name evidence="20" type="primary">CBR1</name>
    <name evidence="20" type="ORF">MOBT1_002831</name>
</gene>
<evidence type="ECO:0000256" key="13">
    <source>
        <dbReference type="ARBA" id="ARBA00023136"/>
    </source>
</evidence>
<evidence type="ECO:0000256" key="1">
    <source>
        <dbReference type="ARBA" id="ARBA00001974"/>
    </source>
</evidence>
<evidence type="ECO:0000256" key="16">
    <source>
        <dbReference type="PIRSR" id="PIRSR601834-1"/>
    </source>
</evidence>
<dbReference type="InterPro" id="IPR017927">
    <property type="entry name" value="FAD-bd_FR_type"/>
</dbReference>
<dbReference type="AlphaFoldDB" id="A0AAF0IU47"/>
<comment type="catalytic activity">
    <reaction evidence="14 17">
        <text>2 Fe(III)-[cytochrome b5] + NADH = 2 Fe(II)-[cytochrome b5] + NAD(+) + H(+)</text>
        <dbReference type="Rhea" id="RHEA:46680"/>
        <dbReference type="Rhea" id="RHEA-COMP:10438"/>
        <dbReference type="Rhea" id="RHEA-COMP:10439"/>
        <dbReference type="ChEBI" id="CHEBI:15378"/>
        <dbReference type="ChEBI" id="CHEBI:29033"/>
        <dbReference type="ChEBI" id="CHEBI:29034"/>
        <dbReference type="ChEBI" id="CHEBI:57540"/>
        <dbReference type="ChEBI" id="CHEBI:57945"/>
        <dbReference type="EC" id="1.6.2.2"/>
    </reaction>
</comment>
<keyword evidence="21" id="KW-1185">Reference proteome</keyword>
<accession>A0AAF0IU47</accession>
<evidence type="ECO:0000256" key="4">
    <source>
        <dbReference type="ARBA" id="ARBA00006105"/>
    </source>
</evidence>
<dbReference type="InterPro" id="IPR017938">
    <property type="entry name" value="Riboflavin_synthase-like_b-brl"/>
</dbReference>
<feature type="domain" description="FAD-binding FR-type" evidence="19">
    <location>
        <begin position="80"/>
        <end position="182"/>
    </location>
</feature>
<comment type="similarity">
    <text evidence="4 17">Belongs to the flavoprotein pyridine nucleotide cytochrome reductase family.</text>
</comment>
<keyword evidence="10 17" id="KW-0560">Oxidoreductase</keyword>
<evidence type="ECO:0000256" key="18">
    <source>
        <dbReference type="SAM" id="Phobius"/>
    </source>
</evidence>
<dbReference type="FunFam" id="2.40.30.10:FF:000032">
    <property type="entry name" value="NADH-cytochrome b5 reductase"/>
    <property type="match status" value="1"/>
</dbReference>
<comment type="pathway">
    <text evidence="3">Protein modification; peptidyl-diphthamide biosynthesis.</text>
</comment>
<dbReference type="InterPro" id="IPR039261">
    <property type="entry name" value="FNR_nucleotide-bd"/>
</dbReference>
<dbReference type="InterPro" id="IPR001433">
    <property type="entry name" value="OxRdtase_FAD/NAD-bd"/>
</dbReference>
<feature type="binding site" evidence="16">
    <location>
        <position position="199"/>
    </location>
    <ligand>
        <name>FAD</name>
        <dbReference type="ChEBI" id="CHEBI:57692"/>
    </ligand>
</feature>
<feature type="binding site" evidence="16">
    <location>
        <position position="148"/>
    </location>
    <ligand>
        <name>FAD</name>
        <dbReference type="ChEBI" id="CHEBI:57692"/>
    </ligand>
</feature>
<dbReference type="PANTHER" id="PTHR19370">
    <property type="entry name" value="NADH-CYTOCHROME B5 REDUCTASE"/>
    <property type="match status" value="1"/>
</dbReference>
<dbReference type="PANTHER" id="PTHR19370:SF184">
    <property type="entry name" value="NADH-CYTOCHROME B5 REDUCTASE-LIKE"/>
    <property type="match status" value="1"/>
</dbReference>
<feature type="binding site" evidence="16">
    <location>
        <position position="131"/>
    </location>
    <ligand>
        <name>FAD</name>
        <dbReference type="ChEBI" id="CHEBI:57692"/>
    </ligand>
</feature>
<proteinExistence type="inferred from homology"/>
<keyword evidence="6 18" id="KW-0812">Transmembrane</keyword>
<keyword evidence="5 16" id="KW-0285">Flavoprotein</keyword>
<evidence type="ECO:0000256" key="5">
    <source>
        <dbReference type="ARBA" id="ARBA00022630"/>
    </source>
</evidence>
<protein>
    <recommendedName>
        <fullName evidence="17">NADH-cytochrome b5 reductase</fullName>
        <ecNumber evidence="17">1.6.2.2</ecNumber>
    </recommendedName>
</protein>
<evidence type="ECO:0000256" key="12">
    <source>
        <dbReference type="ARBA" id="ARBA00023128"/>
    </source>
</evidence>
<dbReference type="InterPro" id="IPR001834">
    <property type="entry name" value="CBR-like"/>
</dbReference>
<keyword evidence="8 16" id="KW-0274">FAD</keyword>